<evidence type="ECO:0000256" key="2">
    <source>
        <dbReference type="ARBA" id="ARBA00022801"/>
    </source>
</evidence>
<dbReference type="CDD" id="cd09991">
    <property type="entry name" value="HDAC_classI"/>
    <property type="match status" value="1"/>
</dbReference>
<evidence type="ECO:0000256" key="4">
    <source>
        <dbReference type="PIRNR" id="PIRNR037913"/>
    </source>
</evidence>
<keyword evidence="4" id="KW-0539">Nucleus</keyword>
<dbReference type="Gene3D" id="3.40.800.20">
    <property type="entry name" value="Histone deacetylase domain"/>
    <property type="match status" value="1"/>
</dbReference>
<dbReference type="Proteomes" id="UP001150062">
    <property type="component" value="Unassembled WGS sequence"/>
</dbReference>
<sequence length="478" mass="55564">MSKQKKRVTFYYHDDLETYIYYHDHPMKPFRIPMTNELIKGYNLTKKMKILRPSRSSVEQITRFHTDEYINFLSKATPNNIEDFHTQRLRFNVGEDTPIFEGVFDFCQISAGGSIGGAVLLNHNKTDIAINWAGGLHHAKRGECSGFCYVNDIVLGILELLKYHQRVLYIDIDIHHGDGVEEAFYTTDRVMTCSFHKYGNGFFPGTGQIDDLGHGKGKSYSVNFPMDEGMDDKSYVEYFKKTIDAIMAFFQPNAVVIQCGADSLTGDRLGCFNLTLKGHGECVSHVRSFNTPLLVLGGGGYTIRNVSRCWAYETSLLIDGYKLPNELPTNKYQYYYSPDYQLNIQSSYMKNLNSKKSLHDKYIEIYENLRNLTLVPSVGERTRPIDFNFEKQDFDENYQKESDLRFTEKDLDQNVEKINEFYELDQYFNNKQFVNHTKIQDFNSLFNPNTDQFFFNNDNLNLSDEINQIQKKKRKNDK</sequence>
<evidence type="ECO:0000256" key="1">
    <source>
        <dbReference type="ARBA" id="ARBA00012111"/>
    </source>
</evidence>
<dbReference type="InterPro" id="IPR023696">
    <property type="entry name" value="Ureohydrolase_dom_sf"/>
</dbReference>
<dbReference type="PANTHER" id="PTHR10625:SF44">
    <property type="entry name" value="HISTONE DEACETYLASE 19"/>
    <property type="match status" value="1"/>
</dbReference>
<dbReference type="InterPro" id="IPR023801">
    <property type="entry name" value="His_deacetylse_dom"/>
</dbReference>
<gene>
    <name evidence="6" type="ORF">M0813_09135</name>
</gene>
<comment type="caution">
    <text evidence="6">The sequence shown here is derived from an EMBL/GenBank/DDBJ whole genome shotgun (WGS) entry which is preliminary data.</text>
</comment>
<keyword evidence="4" id="KW-0804">Transcription</keyword>
<dbReference type="PIRSF" id="PIRSF037913">
    <property type="entry name" value="His_deacetylse_1"/>
    <property type="match status" value="1"/>
</dbReference>
<dbReference type="EC" id="3.5.1.98" evidence="1 4"/>
<keyword evidence="3 4" id="KW-0156">Chromatin regulator</keyword>
<comment type="catalytic activity">
    <reaction evidence="4">
        <text>N(6)-acetyl-L-lysyl-[histone] + H2O = L-lysyl-[histone] + acetate</text>
        <dbReference type="Rhea" id="RHEA:58196"/>
        <dbReference type="Rhea" id="RHEA-COMP:9845"/>
        <dbReference type="Rhea" id="RHEA-COMP:11338"/>
        <dbReference type="ChEBI" id="CHEBI:15377"/>
        <dbReference type="ChEBI" id="CHEBI:29969"/>
        <dbReference type="ChEBI" id="CHEBI:30089"/>
        <dbReference type="ChEBI" id="CHEBI:61930"/>
        <dbReference type="EC" id="3.5.1.98"/>
    </reaction>
</comment>
<accession>A0ABQ8X6W1</accession>
<comment type="similarity">
    <text evidence="4">Belongs to the histone deacetylase family. HD Type 1 subfamily.</text>
</comment>
<dbReference type="EMBL" id="JAOAOG010000329">
    <property type="protein sequence ID" value="KAJ6228306.1"/>
    <property type="molecule type" value="Genomic_DNA"/>
</dbReference>
<protein>
    <recommendedName>
        <fullName evidence="1 4">Histone deacetylase</fullName>
        <ecNumber evidence="1 4">3.5.1.98</ecNumber>
    </recommendedName>
</protein>
<organism evidence="6 7">
    <name type="scientific">Anaeramoeba flamelloides</name>
    <dbReference type="NCBI Taxonomy" id="1746091"/>
    <lineage>
        <taxon>Eukaryota</taxon>
        <taxon>Metamonada</taxon>
        <taxon>Anaeramoebidae</taxon>
        <taxon>Anaeramoeba</taxon>
    </lineage>
</organism>
<dbReference type="PRINTS" id="PR01271">
    <property type="entry name" value="HISDACETLASE"/>
</dbReference>
<reference evidence="6" key="1">
    <citation type="submission" date="2022-08" db="EMBL/GenBank/DDBJ databases">
        <title>Novel sulfate-reducing endosymbionts in the free-living metamonad Anaeramoeba.</title>
        <authorList>
            <person name="Jerlstrom-Hultqvist J."/>
            <person name="Cepicka I."/>
            <person name="Gallot-Lavallee L."/>
            <person name="Salas-Leiva D."/>
            <person name="Curtis B.A."/>
            <person name="Zahonova K."/>
            <person name="Pipaliya S."/>
            <person name="Dacks J."/>
            <person name="Roger A.J."/>
        </authorList>
    </citation>
    <scope>NUCLEOTIDE SEQUENCE</scope>
    <source>
        <strain evidence="6">Schooner1</strain>
    </source>
</reference>
<evidence type="ECO:0000259" key="5">
    <source>
        <dbReference type="Pfam" id="PF00850"/>
    </source>
</evidence>
<dbReference type="Pfam" id="PF00850">
    <property type="entry name" value="Hist_deacetyl"/>
    <property type="match status" value="1"/>
</dbReference>
<dbReference type="PANTHER" id="PTHR10625">
    <property type="entry name" value="HISTONE DEACETYLASE HDAC1-RELATED"/>
    <property type="match status" value="1"/>
</dbReference>
<evidence type="ECO:0000313" key="6">
    <source>
        <dbReference type="EMBL" id="KAJ6228306.1"/>
    </source>
</evidence>
<name>A0ABQ8X6W1_9EUKA</name>
<proteinExistence type="inferred from homology"/>
<keyword evidence="4" id="KW-0805">Transcription regulation</keyword>
<evidence type="ECO:0000313" key="7">
    <source>
        <dbReference type="Proteomes" id="UP001150062"/>
    </source>
</evidence>
<keyword evidence="2 4" id="KW-0378">Hydrolase</keyword>
<dbReference type="InterPro" id="IPR003084">
    <property type="entry name" value="HDAC_I/II"/>
</dbReference>
<keyword evidence="7" id="KW-1185">Reference proteome</keyword>
<dbReference type="InterPro" id="IPR037138">
    <property type="entry name" value="His_deacetylse_dom_sf"/>
</dbReference>
<evidence type="ECO:0000256" key="3">
    <source>
        <dbReference type="ARBA" id="ARBA00022853"/>
    </source>
</evidence>
<dbReference type="PRINTS" id="PR01270">
    <property type="entry name" value="HDASUPER"/>
</dbReference>
<dbReference type="SUPFAM" id="SSF52768">
    <property type="entry name" value="Arginase/deacetylase"/>
    <property type="match status" value="1"/>
</dbReference>
<dbReference type="InterPro" id="IPR000286">
    <property type="entry name" value="HDACs"/>
</dbReference>
<feature type="domain" description="Histone deacetylase" evidence="5">
    <location>
        <begin position="25"/>
        <end position="315"/>
    </location>
</feature>
<comment type="subcellular location">
    <subcellularLocation>
        <location evidence="4">Nucleus</location>
    </subcellularLocation>
</comment>